<dbReference type="CTD" id="78776437"/>
<reference evidence="2 3" key="1">
    <citation type="submission" date="2019-12" db="EMBL/GenBank/DDBJ databases">
        <title>Chromosome-level assembly of the Caenorhabditis remanei genome.</title>
        <authorList>
            <person name="Teterina A.A."/>
            <person name="Willis J.H."/>
            <person name="Phillips P.C."/>
        </authorList>
    </citation>
    <scope>NUCLEOTIDE SEQUENCE [LARGE SCALE GENOMIC DNA]</scope>
    <source>
        <strain evidence="2 3">PX506</strain>
        <tissue evidence="2">Whole organism</tissue>
    </source>
</reference>
<dbReference type="AlphaFoldDB" id="A0A6A5G6W1"/>
<comment type="caution">
    <text evidence="2">The sequence shown here is derived from an EMBL/GenBank/DDBJ whole genome shotgun (WGS) entry which is preliminary data.</text>
</comment>
<dbReference type="KEGG" id="crq:GCK72_016944"/>
<evidence type="ECO:0000313" key="3">
    <source>
        <dbReference type="Proteomes" id="UP000483820"/>
    </source>
</evidence>
<evidence type="ECO:0000313" key="2">
    <source>
        <dbReference type="EMBL" id="KAF1750395.1"/>
    </source>
</evidence>
<organism evidence="2 3">
    <name type="scientific">Caenorhabditis remanei</name>
    <name type="common">Caenorhabditis vulgaris</name>
    <dbReference type="NCBI Taxonomy" id="31234"/>
    <lineage>
        <taxon>Eukaryota</taxon>
        <taxon>Metazoa</taxon>
        <taxon>Ecdysozoa</taxon>
        <taxon>Nematoda</taxon>
        <taxon>Chromadorea</taxon>
        <taxon>Rhabditida</taxon>
        <taxon>Rhabditina</taxon>
        <taxon>Rhabditomorpha</taxon>
        <taxon>Rhabditoidea</taxon>
        <taxon>Rhabditidae</taxon>
        <taxon>Peloderinae</taxon>
        <taxon>Caenorhabditis</taxon>
    </lineage>
</organism>
<gene>
    <name evidence="2" type="ORF">GCK72_016944</name>
</gene>
<dbReference type="GeneID" id="78776437"/>
<dbReference type="Proteomes" id="UP000483820">
    <property type="component" value="Chromosome V"/>
</dbReference>
<protein>
    <submittedName>
        <fullName evidence="2">Uncharacterized protein</fullName>
    </submittedName>
</protein>
<keyword evidence="1" id="KW-0472">Membrane</keyword>
<keyword evidence="1" id="KW-1133">Transmembrane helix</keyword>
<keyword evidence="1" id="KW-0812">Transmembrane</keyword>
<name>A0A6A5G6W1_CAERE</name>
<evidence type="ECO:0000256" key="1">
    <source>
        <dbReference type="SAM" id="Phobius"/>
    </source>
</evidence>
<dbReference type="EMBL" id="WUAV01000005">
    <property type="protein sequence ID" value="KAF1750395.1"/>
    <property type="molecule type" value="Genomic_DNA"/>
</dbReference>
<accession>A0A6A5G6W1</accession>
<dbReference type="RefSeq" id="XP_053580702.1">
    <property type="nucleotide sequence ID" value="XM_053731789.1"/>
</dbReference>
<sequence>MLSLTHSFDSIILTLENELRKSLLALSTLIVTAARDLTLLKNRLEHPQEMIVAENWHQVLLGIPDRRVGESKWVLELGLLAHPAIRMIVLLANVVDETETLIAVQFVVLNVLQKIEIVSGLHMVEKRLSIVFTSVAKKADNAGLISVEVVFFPLTPFIVFLLLIRILERRHRVFKVLSEHIEPTFAKLQVVDDVELVVVVILRVHLTMVSLSHVIHESIAIREYLLAVNALVAVEFLLQMLDILGDEHQIIRRSQVEMMNHVQMVNDLRAISTSVVAAEDALNRLDSWENVVDALLSETLTPMFDIAFWIDNQVHLGDDDLVLLEKMLGESGDLLWEIEEFQTTDTHRRATPTWRVSNEWDSSR</sequence>
<proteinExistence type="predicted"/>
<feature type="transmembrane region" description="Helical" evidence="1">
    <location>
        <begin position="142"/>
        <end position="164"/>
    </location>
</feature>